<dbReference type="PROSITE" id="PS50883">
    <property type="entry name" value="EAL"/>
    <property type="match status" value="1"/>
</dbReference>
<dbReference type="EMBL" id="MCRI01000028">
    <property type="protein sequence ID" value="ODN66086.1"/>
    <property type="molecule type" value="Genomic_DNA"/>
</dbReference>
<reference evidence="8 9" key="1">
    <citation type="submission" date="2016-07" db="EMBL/GenBank/DDBJ databases">
        <title>Draft Genome Sequence of Methylophaga muralis Bur 1.</title>
        <authorList>
            <person name="Vasilenko O.V."/>
            <person name="Doronina N.V."/>
            <person name="Shmareva M.N."/>
            <person name="Tarlachkov S.V."/>
            <person name="Mustakhimov I."/>
            <person name="Trotsenko Y.A."/>
        </authorList>
    </citation>
    <scope>NUCLEOTIDE SEQUENCE [LARGE SCALE GENOMIC DNA]</scope>
    <source>
        <strain evidence="8 9">Bur 1</strain>
    </source>
</reference>
<dbReference type="Pfam" id="PF00072">
    <property type="entry name" value="Response_reg"/>
    <property type="match status" value="1"/>
</dbReference>
<dbReference type="EC" id="3.1.4.52" evidence="1"/>
<dbReference type="InterPro" id="IPR052155">
    <property type="entry name" value="Biofilm_reg_signaling"/>
</dbReference>
<protein>
    <recommendedName>
        <fullName evidence="1">cyclic-guanylate-specific phosphodiesterase</fullName>
        <ecNumber evidence="1">3.1.4.52</ecNumber>
    </recommendedName>
</protein>
<evidence type="ECO:0000259" key="6">
    <source>
        <dbReference type="PROSITE" id="PS50883"/>
    </source>
</evidence>
<feature type="domain" description="EAL" evidence="6">
    <location>
        <begin position="445"/>
        <end position="699"/>
    </location>
</feature>
<dbReference type="PROSITE" id="PS50887">
    <property type="entry name" value="GGDEF"/>
    <property type="match status" value="1"/>
</dbReference>
<sequence length="704" mass="80233">MDSQSLYTVLIVDDDPVTRLLMKQALKDPTLSIIEAESGEQAIKLFSEYLPDIALLDVSMPGMDGFTCCRQLRLLPKGQQTAIVMVTVHDKAEDIEKAFDAGATDFLTKPFKWPLFAHRVRYILKANSTLRELSLSRSKLAKAQAIANLIYWEWDFKHKTFECSVNLYQLLGIQNTSQAISFKHILRHIFPDDRPLFKQALRRAIQQKHAYDIEYRIQTDNGQLFYLHERTEINQDFDGWKIIGTLQDITSLKQSEQEIAYFTYYDTLTDLPNRRLFIEQLETAIARARHKQHSLTLMFIDLDHFKHINDTYGHQVGDALLCEAAARIKDCLRDADLIAVSKDKDDRVARFAGDEFTVMLTNIDNVDVLANIAQRIVAKFEKSFDINGLNVYSTVSIGIAIFPEDGDDVQALMQHADVAMNHAKELGRNNYQFFSAEMNDYLFERLQTEQDLRQALKRNEFLLFYQPQIDVKTQRIIGFEALLRWLHPVKGLLGPLTFIDVAEKTSLIIAIGEWVLNQACLQTYQWQQQFNNNWRVSVNLSAMQFNQQLLLEQVGRSLQASGLPAASLELEITETAMLKDIMETIPLLTALKEMGVGLAIDDFGTGYSSLSYLKNFPINTLKIDKSFVDEIVDNPKDAAIARTIVQLAENLGLRTIAEGVETLEQVEMLTTMGCQELQGYYFSKPLPVGEVERLLANGNELKKS</sequence>
<dbReference type="InterPro" id="IPR035919">
    <property type="entry name" value="EAL_sf"/>
</dbReference>
<feature type="domain" description="GGDEF" evidence="7">
    <location>
        <begin position="293"/>
        <end position="436"/>
    </location>
</feature>
<dbReference type="PATRIC" id="fig|291169.3.peg.2191"/>
<dbReference type="Gene3D" id="3.40.50.2300">
    <property type="match status" value="1"/>
</dbReference>
<dbReference type="SMART" id="SM00267">
    <property type="entry name" value="GGDEF"/>
    <property type="match status" value="1"/>
</dbReference>
<comment type="caution">
    <text evidence="8">The sequence shown here is derived from an EMBL/GenBank/DDBJ whole genome shotgun (WGS) entry which is preliminary data.</text>
</comment>
<gene>
    <name evidence="8" type="primary">cph2_6</name>
    <name evidence="8" type="ORF">A9E74_02181</name>
</gene>
<name>A0A1E3GR81_9GAMM</name>
<dbReference type="Gene3D" id="3.20.20.450">
    <property type="entry name" value="EAL domain"/>
    <property type="match status" value="1"/>
</dbReference>
<dbReference type="PANTHER" id="PTHR44757:SF2">
    <property type="entry name" value="BIOFILM ARCHITECTURE MAINTENANCE PROTEIN MBAA"/>
    <property type="match status" value="1"/>
</dbReference>
<evidence type="ECO:0000256" key="3">
    <source>
        <dbReference type="PROSITE-ProRule" id="PRU00169"/>
    </source>
</evidence>
<dbReference type="Gene3D" id="2.10.70.100">
    <property type="match status" value="1"/>
</dbReference>
<dbReference type="Pfam" id="PF08447">
    <property type="entry name" value="PAS_3"/>
    <property type="match status" value="1"/>
</dbReference>
<dbReference type="InterPro" id="IPR000160">
    <property type="entry name" value="GGDEF_dom"/>
</dbReference>
<dbReference type="NCBIfam" id="TIGR00254">
    <property type="entry name" value="GGDEF"/>
    <property type="match status" value="1"/>
</dbReference>
<dbReference type="Gene3D" id="3.30.70.270">
    <property type="match status" value="1"/>
</dbReference>
<dbReference type="SMART" id="SM00052">
    <property type="entry name" value="EAL"/>
    <property type="match status" value="1"/>
</dbReference>
<dbReference type="InterPro" id="IPR001789">
    <property type="entry name" value="Sig_transdc_resp-reg_receiver"/>
</dbReference>
<dbReference type="STRING" id="291169.A9E74_02181"/>
<evidence type="ECO:0000259" key="7">
    <source>
        <dbReference type="PROSITE" id="PS50887"/>
    </source>
</evidence>
<dbReference type="InterPro" id="IPR001633">
    <property type="entry name" value="EAL_dom"/>
</dbReference>
<keyword evidence="9" id="KW-1185">Reference proteome</keyword>
<dbReference type="InterPro" id="IPR029787">
    <property type="entry name" value="Nucleotide_cyclase"/>
</dbReference>
<evidence type="ECO:0000259" key="4">
    <source>
        <dbReference type="PROSITE" id="PS50110"/>
    </source>
</evidence>
<dbReference type="PANTHER" id="PTHR44757">
    <property type="entry name" value="DIGUANYLATE CYCLASE DGCP"/>
    <property type="match status" value="1"/>
</dbReference>
<dbReference type="CDD" id="cd00130">
    <property type="entry name" value="PAS"/>
    <property type="match status" value="1"/>
</dbReference>
<evidence type="ECO:0000259" key="5">
    <source>
        <dbReference type="PROSITE" id="PS50113"/>
    </source>
</evidence>
<feature type="domain" description="PAC" evidence="5">
    <location>
        <begin position="211"/>
        <end position="261"/>
    </location>
</feature>
<organism evidence="8 9">
    <name type="scientific">Methylophaga muralis</name>
    <dbReference type="NCBI Taxonomy" id="291169"/>
    <lineage>
        <taxon>Bacteria</taxon>
        <taxon>Pseudomonadati</taxon>
        <taxon>Pseudomonadota</taxon>
        <taxon>Gammaproteobacteria</taxon>
        <taxon>Thiotrichales</taxon>
        <taxon>Piscirickettsiaceae</taxon>
        <taxon>Methylophaga</taxon>
    </lineage>
</organism>
<keyword evidence="2" id="KW-0973">c-di-GMP</keyword>
<dbReference type="InterPro" id="IPR011006">
    <property type="entry name" value="CheY-like_superfamily"/>
</dbReference>
<dbReference type="PROSITE" id="PS50113">
    <property type="entry name" value="PAC"/>
    <property type="match status" value="1"/>
</dbReference>
<keyword evidence="3" id="KW-0597">Phosphoprotein</keyword>
<dbReference type="InterPro" id="IPR000014">
    <property type="entry name" value="PAS"/>
</dbReference>
<dbReference type="RefSeq" id="WP_069296586.1">
    <property type="nucleotide sequence ID" value="NZ_MCRI01000028.1"/>
</dbReference>
<dbReference type="Pfam" id="PF00563">
    <property type="entry name" value="EAL"/>
    <property type="match status" value="1"/>
</dbReference>
<dbReference type="InterPro" id="IPR013655">
    <property type="entry name" value="PAS_fold_3"/>
</dbReference>
<proteinExistence type="predicted"/>
<dbReference type="SUPFAM" id="SSF52172">
    <property type="entry name" value="CheY-like"/>
    <property type="match status" value="1"/>
</dbReference>
<dbReference type="Proteomes" id="UP000094379">
    <property type="component" value="Unassembled WGS sequence"/>
</dbReference>
<dbReference type="InterPro" id="IPR035965">
    <property type="entry name" value="PAS-like_dom_sf"/>
</dbReference>
<dbReference type="Gene3D" id="3.30.450.20">
    <property type="entry name" value="PAS domain"/>
    <property type="match status" value="1"/>
</dbReference>
<dbReference type="SUPFAM" id="SSF55785">
    <property type="entry name" value="PYP-like sensor domain (PAS domain)"/>
    <property type="match status" value="1"/>
</dbReference>
<dbReference type="CDD" id="cd01949">
    <property type="entry name" value="GGDEF"/>
    <property type="match status" value="1"/>
</dbReference>
<dbReference type="GO" id="GO:0071111">
    <property type="term" value="F:cyclic-guanylate-specific phosphodiesterase activity"/>
    <property type="evidence" value="ECO:0007669"/>
    <property type="project" value="UniProtKB-EC"/>
</dbReference>
<feature type="modified residue" description="4-aspartylphosphate" evidence="3">
    <location>
        <position position="57"/>
    </location>
</feature>
<dbReference type="SMART" id="SM00448">
    <property type="entry name" value="REC"/>
    <property type="match status" value="1"/>
</dbReference>
<accession>A0A1E3GR81</accession>
<dbReference type="GO" id="GO:0000160">
    <property type="term" value="P:phosphorelay signal transduction system"/>
    <property type="evidence" value="ECO:0007669"/>
    <property type="project" value="InterPro"/>
</dbReference>
<evidence type="ECO:0000256" key="1">
    <source>
        <dbReference type="ARBA" id="ARBA00012282"/>
    </source>
</evidence>
<dbReference type="FunFam" id="3.20.20.450:FF:000001">
    <property type="entry name" value="Cyclic di-GMP phosphodiesterase yahA"/>
    <property type="match status" value="1"/>
</dbReference>
<dbReference type="InterPro" id="IPR000700">
    <property type="entry name" value="PAS-assoc_C"/>
</dbReference>
<feature type="domain" description="Response regulatory" evidence="4">
    <location>
        <begin position="8"/>
        <end position="124"/>
    </location>
</feature>
<dbReference type="InterPro" id="IPR043128">
    <property type="entry name" value="Rev_trsase/Diguanyl_cyclase"/>
</dbReference>
<dbReference type="Pfam" id="PF00990">
    <property type="entry name" value="GGDEF"/>
    <property type="match status" value="1"/>
</dbReference>
<evidence type="ECO:0000313" key="8">
    <source>
        <dbReference type="EMBL" id="ODN66086.1"/>
    </source>
</evidence>
<dbReference type="PROSITE" id="PS50110">
    <property type="entry name" value="RESPONSE_REGULATORY"/>
    <property type="match status" value="1"/>
</dbReference>
<dbReference type="SUPFAM" id="SSF141868">
    <property type="entry name" value="EAL domain-like"/>
    <property type="match status" value="1"/>
</dbReference>
<dbReference type="AlphaFoldDB" id="A0A1E3GR81"/>
<evidence type="ECO:0000313" key="9">
    <source>
        <dbReference type="Proteomes" id="UP000094379"/>
    </source>
</evidence>
<evidence type="ECO:0000256" key="2">
    <source>
        <dbReference type="ARBA" id="ARBA00022636"/>
    </source>
</evidence>
<dbReference type="CDD" id="cd01948">
    <property type="entry name" value="EAL"/>
    <property type="match status" value="1"/>
</dbReference>
<dbReference type="SUPFAM" id="SSF55073">
    <property type="entry name" value="Nucleotide cyclase"/>
    <property type="match status" value="1"/>
</dbReference>